<dbReference type="RefSeq" id="WP_108825394.1">
    <property type="nucleotide sequence ID" value="NZ_CP023004.1"/>
</dbReference>
<reference evidence="11 12" key="1">
    <citation type="journal article" date="2018" name="Syst. Appl. Microbiol.">
        <title>Ereboglobus luteus gen. nov. sp. nov. from cockroach guts, and new insights into the oxygen relationship of the genera Opitutus and Didymococcus (Verrucomicrobia: Opitutaceae).</title>
        <authorList>
            <person name="Tegtmeier D."/>
            <person name="Belitz A."/>
            <person name="Radek R."/>
            <person name="Heimerl T."/>
            <person name="Brune A."/>
        </authorList>
    </citation>
    <scope>NUCLEOTIDE SEQUENCE [LARGE SCALE GENOMIC DNA]</scope>
    <source>
        <strain evidence="11 12">Ho45</strain>
    </source>
</reference>
<dbReference type="Gene3D" id="3.30.160.40">
    <property type="entry name" value="Porphobilinogen deaminase, C-terminal domain"/>
    <property type="match status" value="1"/>
</dbReference>
<dbReference type="Gene3D" id="3.40.190.10">
    <property type="entry name" value="Periplasmic binding protein-like II"/>
    <property type="match status" value="2"/>
</dbReference>
<evidence type="ECO:0000256" key="6">
    <source>
        <dbReference type="ARBA" id="ARBA00022679"/>
    </source>
</evidence>
<dbReference type="EC" id="2.5.1.61" evidence="5 9"/>
<gene>
    <name evidence="11" type="ORF">CKA38_10300</name>
</gene>
<evidence type="ECO:0000256" key="8">
    <source>
        <dbReference type="ARBA" id="ARBA00048169"/>
    </source>
</evidence>
<comment type="pathway">
    <text evidence="3">Porphyrin-containing compound metabolism; protoporphyrin-IX biosynthesis; coproporphyrinogen-III from 5-aminolevulinate: step 2/4.</text>
</comment>
<evidence type="ECO:0000256" key="2">
    <source>
        <dbReference type="ARBA" id="ARBA00002869"/>
    </source>
</evidence>
<dbReference type="Proteomes" id="UP000244896">
    <property type="component" value="Chromosome"/>
</dbReference>
<evidence type="ECO:0000256" key="9">
    <source>
        <dbReference type="NCBIfam" id="TIGR00212"/>
    </source>
</evidence>
<dbReference type="PANTHER" id="PTHR11557:SF0">
    <property type="entry name" value="PORPHOBILINOGEN DEAMINASE"/>
    <property type="match status" value="1"/>
</dbReference>
<keyword evidence="6" id="KW-0808">Transferase</keyword>
<dbReference type="InterPro" id="IPR036803">
    <property type="entry name" value="Porphobilinogen_deaminase_C_sf"/>
</dbReference>
<dbReference type="NCBIfam" id="TIGR00212">
    <property type="entry name" value="hemC"/>
    <property type="match status" value="1"/>
</dbReference>
<dbReference type="SUPFAM" id="SSF53850">
    <property type="entry name" value="Periplasmic binding protein-like II"/>
    <property type="match status" value="1"/>
</dbReference>
<organism evidence="11 12">
    <name type="scientific">Ereboglobus luteus</name>
    <dbReference type="NCBI Taxonomy" id="1796921"/>
    <lineage>
        <taxon>Bacteria</taxon>
        <taxon>Pseudomonadati</taxon>
        <taxon>Verrucomicrobiota</taxon>
        <taxon>Opitutia</taxon>
        <taxon>Opitutales</taxon>
        <taxon>Opitutaceae</taxon>
        <taxon>Ereboglobus</taxon>
    </lineage>
</organism>
<dbReference type="GO" id="GO:0005737">
    <property type="term" value="C:cytoplasm"/>
    <property type="evidence" value="ECO:0007669"/>
    <property type="project" value="UniProtKB-UniRule"/>
</dbReference>
<evidence type="ECO:0000256" key="4">
    <source>
        <dbReference type="ARBA" id="ARBA00005638"/>
    </source>
</evidence>
<dbReference type="PIRSF" id="PIRSF001438">
    <property type="entry name" value="4pyrrol_synth_OHMeBilane_synth"/>
    <property type="match status" value="1"/>
</dbReference>
<evidence type="ECO:0000256" key="7">
    <source>
        <dbReference type="ARBA" id="ARBA00023244"/>
    </source>
</evidence>
<evidence type="ECO:0000259" key="10">
    <source>
        <dbReference type="Pfam" id="PF01379"/>
    </source>
</evidence>
<evidence type="ECO:0000313" key="12">
    <source>
        <dbReference type="Proteomes" id="UP000244896"/>
    </source>
</evidence>
<name>A0A2U8E416_9BACT</name>
<keyword evidence="12" id="KW-1185">Reference proteome</keyword>
<evidence type="ECO:0000256" key="3">
    <source>
        <dbReference type="ARBA" id="ARBA00004735"/>
    </source>
</evidence>
<comment type="cofactor">
    <cofactor evidence="1">
        <name>dipyrromethane</name>
        <dbReference type="ChEBI" id="CHEBI:60342"/>
    </cofactor>
</comment>
<feature type="domain" description="Porphobilinogen deaminase N-terminal" evidence="10">
    <location>
        <begin position="4"/>
        <end position="204"/>
    </location>
</feature>
<dbReference type="InterPro" id="IPR000860">
    <property type="entry name" value="HemC"/>
</dbReference>
<dbReference type="InterPro" id="IPR022419">
    <property type="entry name" value="Porphobilin_deaminase_cofac_BS"/>
</dbReference>
<keyword evidence="7" id="KW-0627">Porphyrin biosynthesis</keyword>
<dbReference type="GO" id="GO:0004418">
    <property type="term" value="F:hydroxymethylbilane synthase activity"/>
    <property type="evidence" value="ECO:0007669"/>
    <property type="project" value="UniProtKB-UniRule"/>
</dbReference>
<dbReference type="EMBL" id="CP023004">
    <property type="protein sequence ID" value="AWI09581.1"/>
    <property type="molecule type" value="Genomic_DNA"/>
</dbReference>
<dbReference type="PRINTS" id="PR00151">
    <property type="entry name" value="PORPHBDMNASE"/>
</dbReference>
<dbReference type="InterPro" id="IPR022417">
    <property type="entry name" value="Porphobilin_deaminase_N"/>
</dbReference>
<dbReference type="PANTHER" id="PTHR11557">
    <property type="entry name" value="PORPHOBILINOGEN DEAMINASE"/>
    <property type="match status" value="1"/>
</dbReference>
<dbReference type="SUPFAM" id="SSF54782">
    <property type="entry name" value="Porphobilinogen deaminase (hydroxymethylbilane synthase), C-terminal domain"/>
    <property type="match status" value="1"/>
</dbReference>
<comment type="similarity">
    <text evidence="4">Belongs to the HMBS family.</text>
</comment>
<protein>
    <recommendedName>
        <fullName evidence="5 9">Hydroxymethylbilane synthase</fullName>
        <ecNumber evidence="5 9">2.5.1.61</ecNumber>
    </recommendedName>
</protein>
<dbReference type="Pfam" id="PF01379">
    <property type="entry name" value="Porphobil_deam"/>
    <property type="match status" value="1"/>
</dbReference>
<dbReference type="PROSITE" id="PS00533">
    <property type="entry name" value="PORPHOBILINOGEN_DEAM"/>
    <property type="match status" value="1"/>
</dbReference>
<comment type="function">
    <text evidence="2">Tetrapolymerization of the monopyrrole PBG into the hydroxymethylbilane pre-uroporphyrinogen in several discrete steps.</text>
</comment>
<dbReference type="KEGG" id="elut:CKA38_10300"/>
<evidence type="ECO:0000313" key="11">
    <source>
        <dbReference type="EMBL" id="AWI09581.1"/>
    </source>
</evidence>
<dbReference type="GO" id="GO:0006783">
    <property type="term" value="P:heme biosynthetic process"/>
    <property type="evidence" value="ECO:0007669"/>
    <property type="project" value="TreeGrafter"/>
</dbReference>
<dbReference type="AlphaFoldDB" id="A0A2U8E416"/>
<evidence type="ECO:0000256" key="1">
    <source>
        <dbReference type="ARBA" id="ARBA00001916"/>
    </source>
</evidence>
<comment type="catalytic activity">
    <reaction evidence="8">
        <text>4 porphobilinogen + H2O = hydroxymethylbilane + 4 NH4(+)</text>
        <dbReference type="Rhea" id="RHEA:13185"/>
        <dbReference type="ChEBI" id="CHEBI:15377"/>
        <dbReference type="ChEBI" id="CHEBI:28938"/>
        <dbReference type="ChEBI" id="CHEBI:57845"/>
        <dbReference type="ChEBI" id="CHEBI:58126"/>
        <dbReference type="EC" id="2.5.1.61"/>
    </reaction>
</comment>
<proteinExistence type="inferred from homology"/>
<accession>A0A2U8E416</accession>
<dbReference type="OrthoDB" id="9810298at2"/>
<evidence type="ECO:0000256" key="5">
    <source>
        <dbReference type="ARBA" id="ARBA00012655"/>
    </source>
</evidence>
<sequence length="284" mass="30372">MKKLTLATRKSPLALAQAELVAARLRACLGVEVGLLKVVTTGDQRVEWSLEERGGKGLFTKELEHALFNGDADIAVHSTKDLPGDMPAGLAIAGYLPRADPSDVLVLRAGVTTPKTIATGSPRRRLQIAKLFPGAQFTQIRGNVDTRLRKIADGEADATILAAAGLARLRIGNWPGVEFHALGFETMVPAVGQAAIGVQCREADVAKYAPHFDAETARHIALERAFQSALGGGCHTALGVHAARDTLWFFHEQTGSHNLPLAPDDFSNPDETARRVLARLGLNL</sequence>